<dbReference type="Gene3D" id="3.40.630.10">
    <property type="entry name" value="Zn peptidases"/>
    <property type="match status" value="1"/>
</dbReference>
<dbReference type="PANTHER" id="PTHR30575:SF0">
    <property type="entry name" value="XAA-ARG DIPEPTIDASE"/>
    <property type="match status" value="1"/>
</dbReference>
<sequence>MPISAAQTSALTYVDTLRADLSDWTAQIFSYGETAWREYESAAWYVDLLRKQGFSVEEGSAGMPTAFCAEWSNGPGPTIGMYAEYDAVPGNCQAATTKREPRDGLSFEAGGHTDPHSALGVGSLGGLLATRAAMQRHNIGGTLRFTGEPAEKVRGSKPIHAAQGYYDGLDGMFSFHPFYMLPMCNTVRWDTHCGAAYSMIYRFVCDQPEAWGRSDDAPIPQSHSAVRAPGANDALMTMYMASKALRDSMLTHQGGWSISEAILTAGQATADNLPAGLAEIQYMIRVPTIAMAEQVTSVLDRNAAAAAAMTGCRYGRHWVSKSRPGLANHAMANLVWDALQTVGPPRWDKAAKTVAREIQANLGVEAMDEPFIDEMEKLISPQDADAILRRDLAPSQLNSTSDDYTDMSWHAPTARFYIARPALKAPAGYTYPVWVSNALGGIPATIDPTVLCAAKTLALSAIRLLEDETVRTAAKTEFLERTGGGIGGSRWIPPLCDYPPPIDFRWPEYVTTARGRDWWIPKPSTPEA</sequence>
<dbReference type="InterPro" id="IPR036264">
    <property type="entry name" value="Bact_exopeptidase_dim_dom"/>
</dbReference>
<dbReference type="SUPFAM" id="SSF55031">
    <property type="entry name" value="Bacterial exopeptidase dimerisation domain"/>
    <property type="match status" value="1"/>
</dbReference>
<accession>A0ABS4ERL2</accession>
<dbReference type="InterPro" id="IPR052030">
    <property type="entry name" value="Peptidase_M20/M20A_hydrolases"/>
</dbReference>
<evidence type="ECO:0000313" key="1">
    <source>
        <dbReference type="EMBL" id="MBP1860582.1"/>
    </source>
</evidence>
<dbReference type="PANTHER" id="PTHR30575">
    <property type="entry name" value="PEPTIDASE M20"/>
    <property type="match status" value="1"/>
</dbReference>
<keyword evidence="2" id="KW-1185">Reference proteome</keyword>
<gene>
    <name evidence="1" type="ORF">J2Z75_004103</name>
</gene>
<organism evidence="1 2">
    <name type="scientific">Rhizobium herbae</name>
    <dbReference type="NCBI Taxonomy" id="508661"/>
    <lineage>
        <taxon>Bacteria</taxon>
        <taxon>Pseudomonadati</taxon>
        <taxon>Pseudomonadota</taxon>
        <taxon>Alphaproteobacteria</taxon>
        <taxon>Hyphomicrobiales</taxon>
        <taxon>Rhizobiaceae</taxon>
        <taxon>Rhizobium/Agrobacterium group</taxon>
        <taxon>Rhizobium</taxon>
    </lineage>
</organism>
<proteinExistence type="predicted"/>
<comment type="caution">
    <text evidence="1">The sequence shown here is derived from an EMBL/GenBank/DDBJ whole genome shotgun (WGS) entry which is preliminary data.</text>
</comment>
<dbReference type="EMBL" id="JAGGJV010000007">
    <property type="protein sequence ID" value="MBP1860582.1"/>
    <property type="molecule type" value="Genomic_DNA"/>
</dbReference>
<dbReference type="RefSeq" id="WP_407692789.1">
    <property type="nucleotide sequence ID" value="NZ_JAGGJV010000007.1"/>
</dbReference>
<dbReference type="Proteomes" id="UP000823786">
    <property type="component" value="Unassembled WGS sequence"/>
</dbReference>
<dbReference type="Gene3D" id="3.30.70.360">
    <property type="match status" value="1"/>
</dbReference>
<dbReference type="SUPFAM" id="SSF53187">
    <property type="entry name" value="Zn-dependent exopeptidases"/>
    <property type="match status" value="1"/>
</dbReference>
<evidence type="ECO:0000313" key="2">
    <source>
        <dbReference type="Proteomes" id="UP000823786"/>
    </source>
</evidence>
<protein>
    <submittedName>
        <fullName evidence="1">Aminobenzoyl-glutamate utilization protein B</fullName>
    </submittedName>
</protein>
<name>A0ABS4ERL2_9HYPH</name>
<reference evidence="1 2" key="1">
    <citation type="submission" date="2021-03" db="EMBL/GenBank/DDBJ databases">
        <title>Genomic Encyclopedia of Type Strains, Phase IV (KMG-IV): sequencing the most valuable type-strain genomes for metagenomic binning, comparative biology and taxonomic classification.</title>
        <authorList>
            <person name="Goeker M."/>
        </authorList>
    </citation>
    <scope>NUCLEOTIDE SEQUENCE [LARGE SCALE GENOMIC DNA]</scope>
    <source>
        <strain evidence="1 2">DSM 26427</strain>
    </source>
</reference>